<dbReference type="Proteomes" id="UP000000238">
    <property type="component" value="Chromosome"/>
</dbReference>
<dbReference type="STRING" id="349521.HCH_04765"/>
<dbReference type="PANTHER" id="PTHR30055">
    <property type="entry name" value="HTH-TYPE TRANSCRIPTIONAL REGULATOR RUTR"/>
    <property type="match status" value="1"/>
</dbReference>
<dbReference type="GO" id="GO:0003700">
    <property type="term" value="F:DNA-binding transcription factor activity"/>
    <property type="evidence" value="ECO:0007669"/>
    <property type="project" value="TreeGrafter"/>
</dbReference>
<dbReference type="GO" id="GO:0000976">
    <property type="term" value="F:transcription cis-regulatory region binding"/>
    <property type="evidence" value="ECO:0007669"/>
    <property type="project" value="TreeGrafter"/>
</dbReference>
<organism evidence="4 5">
    <name type="scientific">Hahella chejuensis (strain KCTC 2396)</name>
    <dbReference type="NCBI Taxonomy" id="349521"/>
    <lineage>
        <taxon>Bacteria</taxon>
        <taxon>Pseudomonadati</taxon>
        <taxon>Pseudomonadota</taxon>
        <taxon>Gammaproteobacteria</taxon>
        <taxon>Oceanospirillales</taxon>
        <taxon>Hahellaceae</taxon>
        <taxon>Hahella</taxon>
    </lineage>
</organism>
<dbReference type="OrthoDB" id="8982136at2"/>
<reference evidence="4 5" key="1">
    <citation type="journal article" date="2005" name="Nucleic Acids Res.">
        <title>Genomic blueprint of Hahella chejuensis, a marine microbe producing an algicidal agent.</title>
        <authorList>
            <person name="Jeong H."/>
            <person name="Yim J.H."/>
            <person name="Lee C."/>
            <person name="Choi S.-H."/>
            <person name="Park Y.K."/>
            <person name="Yoon S.H."/>
            <person name="Hur C.-G."/>
            <person name="Kang H.-Y."/>
            <person name="Kim D."/>
            <person name="Lee H.H."/>
            <person name="Park K.H."/>
            <person name="Park S.-H."/>
            <person name="Park H.-S."/>
            <person name="Lee H.K."/>
            <person name="Oh T.K."/>
            <person name="Kim J.F."/>
        </authorList>
    </citation>
    <scope>NUCLEOTIDE SEQUENCE [LARGE SCALE GENOMIC DNA]</scope>
    <source>
        <strain evidence="4 5">KCTC 2396</strain>
    </source>
</reference>
<evidence type="ECO:0000313" key="5">
    <source>
        <dbReference type="Proteomes" id="UP000000238"/>
    </source>
</evidence>
<proteinExistence type="predicted"/>
<dbReference type="KEGG" id="hch:HCH_04765"/>
<dbReference type="PANTHER" id="PTHR30055:SF231">
    <property type="entry name" value="TRANSCRIPTIONAL REGULATORY PROTEIN (PROBABLY DEOR-FAMILY)-RELATED"/>
    <property type="match status" value="1"/>
</dbReference>
<keyword evidence="5" id="KW-1185">Reference proteome</keyword>
<gene>
    <name evidence="4" type="ordered locus">HCH_04765</name>
</gene>
<dbReference type="Pfam" id="PF00440">
    <property type="entry name" value="TetR_N"/>
    <property type="match status" value="1"/>
</dbReference>
<dbReference type="InterPro" id="IPR001647">
    <property type="entry name" value="HTH_TetR"/>
</dbReference>
<evidence type="ECO:0000313" key="4">
    <source>
        <dbReference type="EMBL" id="ABC31460.1"/>
    </source>
</evidence>
<dbReference type="AlphaFoldDB" id="Q2SD14"/>
<dbReference type="InterPro" id="IPR050109">
    <property type="entry name" value="HTH-type_TetR-like_transc_reg"/>
</dbReference>
<feature type="domain" description="HTH tetR-type" evidence="3">
    <location>
        <begin position="33"/>
        <end position="93"/>
    </location>
</feature>
<keyword evidence="1 2" id="KW-0238">DNA-binding</keyword>
<evidence type="ECO:0000256" key="2">
    <source>
        <dbReference type="PROSITE-ProRule" id="PRU00335"/>
    </source>
</evidence>
<dbReference type="EMBL" id="CP000155">
    <property type="protein sequence ID" value="ABC31460.1"/>
    <property type="molecule type" value="Genomic_DNA"/>
</dbReference>
<sequence>MSSSLELDFPAVDQSLCESIQYQGRKASRVKSEQRRREILQAALRIVAKEGVQGVKHRAVAKEAGVPLASTTYYFKDINELITDAFMLFAEKSREKLEFFYSELRRLADEYDAVSVMEDEGRRREFANALVEMGTNYVLGQVRHHKSELMSEQAFLMESVRDESLSALARRYKDAWLSGLVDFMQSLGYETYVEDAAIIMGMVGNLEQEGALQGGSIDEDKVRRVWRRLLYMMLDIR</sequence>
<evidence type="ECO:0000256" key="1">
    <source>
        <dbReference type="ARBA" id="ARBA00023125"/>
    </source>
</evidence>
<dbReference type="Gene3D" id="1.10.357.10">
    <property type="entry name" value="Tetracycline Repressor, domain 2"/>
    <property type="match status" value="1"/>
</dbReference>
<protein>
    <submittedName>
        <fullName evidence="4">Uncharacterized protein conserved in bacteria</fullName>
    </submittedName>
</protein>
<dbReference type="SUPFAM" id="SSF46689">
    <property type="entry name" value="Homeodomain-like"/>
    <property type="match status" value="1"/>
</dbReference>
<dbReference type="HOGENOM" id="CLU_069356_21_1_6"/>
<name>Q2SD14_HAHCH</name>
<evidence type="ECO:0000259" key="3">
    <source>
        <dbReference type="PROSITE" id="PS50977"/>
    </source>
</evidence>
<dbReference type="eggNOG" id="COG3226">
    <property type="taxonomic scope" value="Bacteria"/>
</dbReference>
<dbReference type="InterPro" id="IPR009057">
    <property type="entry name" value="Homeodomain-like_sf"/>
</dbReference>
<feature type="DNA-binding region" description="H-T-H motif" evidence="2">
    <location>
        <begin position="56"/>
        <end position="75"/>
    </location>
</feature>
<dbReference type="RefSeq" id="WP_011398525.1">
    <property type="nucleotide sequence ID" value="NC_007645.1"/>
</dbReference>
<accession>Q2SD14</accession>
<dbReference type="PROSITE" id="PS50977">
    <property type="entry name" value="HTH_TETR_2"/>
    <property type="match status" value="1"/>
</dbReference>